<evidence type="ECO:0000313" key="4">
    <source>
        <dbReference type="Proteomes" id="UP001152747"/>
    </source>
</evidence>
<feature type="compositionally biased region" description="Basic and acidic residues" evidence="1">
    <location>
        <begin position="334"/>
        <end position="345"/>
    </location>
</feature>
<dbReference type="Proteomes" id="UP001152747">
    <property type="component" value="Unassembled WGS sequence"/>
</dbReference>
<proteinExistence type="predicted"/>
<reference evidence="3" key="1">
    <citation type="submission" date="2022-11" db="EMBL/GenBank/DDBJ databases">
        <authorList>
            <person name="Kikuchi T."/>
        </authorList>
    </citation>
    <scope>NUCLEOTIDE SEQUENCE</scope>
    <source>
        <strain evidence="3">PS1010</strain>
    </source>
</reference>
<protein>
    <recommendedName>
        <fullName evidence="2">DUF4708 domain-containing protein</fullName>
    </recommendedName>
</protein>
<evidence type="ECO:0000259" key="2">
    <source>
        <dbReference type="Pfam" id="PF15813"/>
    </source>
</evidence>
<dbReference type="EMBL" id="CANHGI010000001">
    <property type="protein sequence ID" value="CAI5437948.1"/>
    <property type="molecule type" value="Genomic_DNA"/>
</dbReference>
<keyword evidence="4" id="KW-1185">Reference proteome</keyword>
<name>A0A9P1MVY2_9PELO</name>
<dbReference type="InterPro" id="IPR031643">
    <property type="entry name" value="DUF4708"/>
</dbReference>
<dbReference type="PANTHER" id="PTHR28495:SF1">
    <property type="entry name" value="GENE, 17266-RELATED"/>
    <property type="match status" value="1"/>
</dbReference>
<dbReference type="Pfam" id="PF15813">
    <property type="entry name" value="DUF4708"/>
    <property type="match status" value="1"/>
</dbReference>
<feature type="region of interest" description="Disordered" evidence="1">
    <location>
        <begin position="334"/>
        <end position="367"/>
    </location>
</feature>
<dbReference type="PANTHER" id="PTHR28495">
    <property type="entry name" value="HYPOTHETICAL PROTEIN LOC100359752"/>
    <property type="match status" value="1"/>
</dbReference>
<comment type="caution">
    <text evidence="3">The sequence shown here is derived from an EMBL/GenBank/DDBJ whole genome shotgun (WGS) entry which is preliminary data.</text>
</comment>
<organism evidence="3 4">
    <name type="scientific">Caenorhabditis angaria</name>
    <dbReference type="NCBI Taxonomy" id="860376"/>
    <lineage>
        <taxon>Eukaryota</taxon>
        <taxon>Metazoa</taxon>
        <taxon>Ecdysozoa</taxon>
        <taxon>Nematoda</taxon>
        <taxon>Chromadorea</taxon>
        <taxon>Rhabditida</taxon>
        <taxon>Rhabditina</taxon>
        <taxon>Rhabditomorpha</taxon>
        <taxon>Rhabditoidea</taxon>
        <taxon>Rhabditidae</taxon>
        <taxon>Peloderinae</taxon>
        <taxon>Caenorhabditis</taxon>
    </lineage>
</organism>
<dbReference type="OrthoDB" id="5776370at2759"/>
<evidence type="ECO:0000256" key="1">
    <source>
        <dbReference type="SAM" id="MobiDB-lite"/>
    </source>
</evidence>
<accession>A0A9P1MVY2</accession>
<feature type="domain" description="DUF4708" evidence="2">
    <location>
        <begin position="21"/>
        <end position="270"/>
    </location>
</feature>
<evidence type="ECO:0000313" key="3">
    <source>
        <dbReference type="EMBL" id="CAI5437948.1"/>
    </source>
</evidence>
<sequence length="367" mass="42972">MCSTILSLGKLKMKDLKSYYLQIDMEFDNRKNCPHAMLNKLCRDLLSLAEGFGGCFAEPQNDLSTIHLISKQETIDSERFKDFFKDQRIFIKLENPCDGFSIEKCFKFTFIYYMEKMKWFKMSDSLVQHGFLSWKLTNLPRICIKVHCTSESEIFVKFDAEFIRIFPFEHWLLEKSERFDEKAIKTGPISKTIKPRWVTCLPKLGRGQIIKIHRKIPTSSPFESYNEIKAYWKNTCGYILPAEEPEVYYEVLFQNGENMLYPFFCVLTGPPETMQVRMNAKQLQECLKSFLKDLENAKIFITGVQLKPIKKECQTVKRYLEVLSLPTSGRMKKVEKVSRSAEKRPASPVKIYPMQRKRRPGSNISVD</sequence>
<dbReference type="AlphaFoldDB" id="A0A9P1MVY2"/>
<gene>
    <name evidence="3" type="ORF">CAMP_LOCUS585</name>
</gene>